<proteinExistence type="predicted"/>
<dbReference type="GO" id="GO:0008270">
    <property type="term" value="F:zinc ion binding"/>
    <property type="evidence" value="ECO:0007669"/>
    <property type="project" value="UniProtKB-KW"/>
</dbReference>
<evidence type="ECO:0000256" key="2">
    <source>
        <dbReference type="ARBA" id="ARBA00022771"/>
    </source>
</evidence>
<comment type="caution">
    <text evidence="6">The sequence shown here is derived from an EMBL/GenBank/DDBJ whole genome shotgun (WGS) entry which is preliminary data.</text>
</comment>
<keyword evidence="7" id="KW-1185">Reference proteome</keyword>
<dbReference type="Gene3D" id="2.20.25.240">
    <property type="match status" value="1"/>
</dbReference>
<evidence type="ECO:0000256" key="3">
    <source>
        <dbReference type="ARBA" id="ARBA00022833"/>
    </source>
</evidence>
<evidence type="ECO:0000313" key="6">
    <source>
        <dbReference type="EMBL" id="KAL3116702.1"/>
    </source>
</evidence>
<dbReference type="AlphaFoldDB" id="A0ABD2LN87"/>
<dbReference type="InterPro" id="IPR007588">
    <property type="entry name" value="Znf_FLYWCH"/>
</dbReference>
<feature type="domain" description="FLYWCH-type" evidence="5">
    <location>
        <begin position="5"/>
        <end position="64"/>
    </location>
</feature>
<dbReference type="EMBL" id="JBICBT010000354">
    <property type="protein sequence ID" value="KAL3116702.1"/>
    <property type="molecule type" value="Genomic_DNA"/>
</dbReference>
<feature type="region of interest" description="Disordered" evidence="4">
    <location>
        <begin position="172"/>
        <end position="198"/>
    </location>
</feature>
<protein>
    <recommendedName>
        <fullName evidence="5">FLYWCH-type domain-containing protein</fullName>
    </recommendedName>
</protein>
<accession>A0ABD2LN87</accession>
<evidence type="ECO:0000256" key="1">
    <source>
        <dbReference type="ARBA" id="ARBA00022723"/>
    </source>
</evidence>
<keyword evidence="3" id="KW-0862">Zinc</keyword>
<dbReference type="Pfam" id="PF04500">
    <property type="entry name" value="FLYWCH"/>
    <property type="match status" value="1"/>
</dbReference>
<dbReference type="Proteomes" id="UP001620626">
    <property type="component" value="Unassembled WGS sequence"/>
</dbReference>
<evidence type="ECO:0000259" key="5">
    <source>
        <dbReference type="Pfam" id="PF04500"/>
    </source>
</evidence>
<organism evidence="6 7">
    <name type="scientific">Heterodera trifolii</name>
    <dbReference type="NCBI Taxonomy" id="157864"/>
    <lineage>
        <taxon>Eukaryota</taxon>
        <taxon>Metazoa</taxon>
        <taxon>Ecdysozoa</taxon>
        <taxon>Nematoda</taxon>
        <taxon>Chromadorea</taxon>
        <taxon>Rhabditida</taxon>
        <taxon>Tylenchina</taxon>
        <taxon>Tylenchomorpha</taxon>
        <taxon>Tylenchoidea</taxon>
        <taxon>Heteroderidae</taxon>
        <taxon>Heteroderinae</taxon>
        <taxon>Heterodera</taxon>
    </lineage>
</organism>
<name>A0ABD2LN87_9BILA</name>
<keyword evidence="2" id="KW-0863">Zinc-finger</keyword>
<reference evidence="6 7" key="1">
    <citation type="submission" date="2024-10" db="EMBL/GenBank/DDBJ databases">
        <authorList>
            <person name="Kim D."/>
        </authorList>
    </citation>
    <scope>NUCLEOTIDE SEQUENCE [LARGE SCALE GENOMIC DNA]</scope>
    <source>
        <strain evidence="6">BH-2024</strain>
    </source>
</reference>
<evidence type="ECO:0000313" key="7">
    <source>
        <dbReference type="Proteomes" id="UP001620626"/>
    </source>
</evidence>
<keyword evidence="1" id="KW-0479">Metal-binding</keyword>
<gene>
    <name evidence="6" type="ORF">niasHT_000780</name>
</gene>
<sequence>MEIQYLQTQQGRLKMLYQGHDYYKIREGRNGQVYWQCVRFRSGGCKGKAQVVNGIVTVTNPHNHPPNNHPPAEECKIQNAATQKKRIEVFIIWYNINSALIETRFTSIVAQHCLRKLLIFVIAVQKCQNVSLLTLNAGINFCGDCQWLRRWFYLFIFGTMTFRQLDISPTKPNSDVSPTNHNSDISPTDISPTSHLAN</sequence>
<evidence type="ECO:0000256" key="4">
    <source>
        <dbReference type="SAM" id="MobiDB-lite"/>
    </source>
</evidence>